<feature type="domain" description="Metallo-beta-lactamase" evidence="2">
    <location>
        <begin position="90"/>
        <end position="281"/>
    </location>
</feature>
<evidence type="ECO:0000256" key="1">
    <source>
        <dbReference type="SAM" id="MobiDB-lite"/>
    </source>
</evidence>
<dbReference type="EMBL" id="ALBS01000310">
    <property type="protein sequence ID" value="EJT46034.1"/>
    <property type="molecule type" value="Genomic_DNA"/>
</dbReference>
<dbReference type="RefSeq" id="XP_014177668.1">
    <property type="nucleotide sequence ID" value="XM_014322193.1"/>
</dbReference>
<dbReference type="GeneID" id="25989028"/>
<dbReference type="PANTHER" id="PTHR42663:SF6">
    <property type="entry name" value="HYDROLASE C777.06C-RELATED"/>
    <property type="match status" value="1"/>
</dbReference>
<dbReference type="SMART" id="SM00849">
    <property type="entry name" value="Lactamase_B"/>
    <property type="match status" value="1"/>
</dbReference>
<dbReference type="InterPro" id="IPR036866">
    <property type="entry name" value="RibonucZ/Hydroxyglut_hydro"/>
</dbReference>
<dbReference type="Gene3D" id="3.60.15.10">
    <property type="entry name" value="Ribonuclease Z/Hydroxyacylglutathione hydrolase-like"/>
    <property type="match status" value="1"/>
</dbReference>
<dbReference type="InterPro" id="IPR001279">
    <property type="entry name" value="Metallo-B-lactamas"/>
</dbReference>
<dbReference type="PANTHER" id="PTHR42663">
    <property type="entry name" value="HYDROLASE C777.06C-RELATED-RELATED"/>
    <property type="match status" value="1"/>
</dbReference>
<name>J6ENT0_TRIAS</name>
<sequence length="456" mass="49905">MPVEPLTFRFLGTGTSAALPVGPCLAGVSKPSRDVGEFLKFYEQHSSSDASPSRWLGYDPKGEWPANVPCASCRAAVDRSVPDGWKNRRGNPSLVISRGGKNLLVDVGKTFREQSVRYFPRWGIKSIDAVLITHGHADAYNGLDDLREWCNRQGAAIPIFLTQTTFETVSASFPYLVDKTKASGGGDLPSLDFRIIKDDEELDVLGIHVQALPVEHGKYFTPTPAAEVGPSKPATPAPGKCCGDDGKATEEHKASGEQKDGAVANGGANGGKKEEVTYVPHPEQRVTTGYTPFLCLGFVFDRSLVYLSDFSLITDSQWALLDRATAHHQLPLTLIVDALWPVRPHTSHVSFPEAMSVAERIKPVHTWVLGMTHPTTHEQWARMGRSVKGVEEEDDITTKELLRKVWDSYEMRTNGDKIRHWGGDVEPAWDGLGVTVDQEGVHEMPLGQGSAGGWDI</sequence>
<comment type="caution">
    <text evidence="3">The sequence shown here is derived from an EMBL/GenBank/DDBJ whole genome shotgun (WGS) entry which is preliminary data.</text>
</comment>
<feature type="compositionally biased region" description="Basic and acidic residues" evidence="1">
    <location>
        <begin position="242"/>
        <end position="260"/>
    </location>
</feature>
<accession>J6ENT0</accession>
<dbReference type="OrthoDB" id="341300at2759"/>
<dbReference type="CDD" id="cd16279">
    <property type="entry name" value="metallo-hydrolase-like_MBL-fold"/>
    <property type="match status" value="1"/>
</dbReference>
<evidence type="ECO:0000313" key="4">
    <source>
        <dbReference type="Proteomes" id="UP000002748"/>
    </source>
</evidence>
<dbReference type="Pfam" id="PF12706">
    <property type="entry name" value="Lactamase_B_2"/>
    <property type="match status" value="1"/>
</dbReference>
<dbReference type="SUPFAM" id="SSF56281">
    <property type="entry name" value="Metallo-hydrolase/oxidoreductase"/>
    <property type="match status" value="1"/>
</dbReference>
<evidence type="ECO:0000259" key="2">
    <source>
        <dbReference type="SMART" id="SM00849"/>
    </source>
</evidence>
<dbReference type="Proteomes" id="UP000002748">
    <property type="component" value="Unassembled WGS sequence"/>
</dbReference>
<organism evidence="3 4">
    <name type="scientific">Trichosporon asahii var. asahii (strain ATCC 90039 / CBS 2479 / JCM 2466 / KCTC 7840 / NBRC 103889/ NCYC 2677 / UAMH 7654)</name>
    <name type="common">Yeast</name>
    <dbReference type="NCBI Taxonomy" id="1186058"/>
    <lineage>
        <taxon>Eukaryota</taxon>
        <taxon>Fungi</taxon>
        <taxon>Dikarya</taxon>
        <taxon>Basidiomycota</taxon>
        <taxon>Agaricomycotina</taxon>
        <taxon>Tremellomycetes</taxon>
        <taxon>Trichosporonales</taxon>
        <taxon>Trichosporonaceae</taxon>
        <taxon>Trichosporon</taxon>
    </lineage>
</organism>
<dbReference type="HOGENOM" id="CLU_044538_1_2_1"/>
<gene>
    <name evidence="3" type="ORF">A1Q1_05516</name>
</gene>
<feature type="region of interest" description="Disordered" evidence="1">
    <location>
        <begin position="224"/>
        <end position="274"/>
    </location>
</feature>
<dbReference type="AlphaFoldDB" id="J6ENT0"/>
<evidence type="ECO:0000313" key="3">
    <source>
        <dbReference type="EMBL" id="EJT46034.1"/>
    </source>
</evidence>
<dbReference type="KEGG" id="tasa:A1Q1_05516"/>
<dbReference type="VEuPathDB" id="FungiDB:A1Q1_05516"/>
<proteinExistence type="predicted"/>
<reference evidence="3 4" key="1">
    <citation type="journal article" date="2012" name="Eukaryot. Cell">
        <title>Draft genome sequence of CBS 2479, the standard type strain of Trichosporon asahii.</title>
        <authorList>
            <person name="Yang R.Y."/>
            <person name="Li H.T."/>
            <person name="Zhu H."/>
            <person name="Zhou G.P."/>
            <person name="Wang M."/>
            <person name="Wang L."/>
        </authorList>
    </citation>
    <scope>NUCLEOTIDE SEQUENCE [LARGE SCALE GENOMIC DNA]</scope>
    <source>
        <strain evidence="4">ATCC 90039 / CBS 2479 / JCM 2466 / KCTC 7840 / NCYC 2677 / UAMH 7654</strain>
    </source>
</reference>
<protein>
    <recommendedName>
        <fullName evidence="2">Metallo-beta-lactamase domain-containing protein</fullName>
    </recommendedName>
</protein>